<reference evidence="2" key="2">
    <citation type="submission" date="2015-02" db="UniProtKB">
        <authorList>
            <consortium name="EnsemblMetazoa"/>
        </authorList>
    </citation>
    <scope>IDENTIFICATION</scope>
</reference>
<evidence type="ECO:0000256" key="1">
    <source>
        <dbReference type="SAM" id="Phobius"/>
    </source>
</evidence>
<dbReference type="AlphaFoldDB" id="T1JJN8"/>
<organism evidence="2 3">
    <name type="scientific">Strigamia maritima</name>
    <name type="common">European centipede</name>
    <name type="synonym">Geophilus maritimus</name>
    <dbReference type="NCBI Taxonomy" id="126957"/>
    <lineage>
        <taxon>Eukaryota</taxon>
        <taxon>Metazoa</taxon>
        <taxon>Ecdysozoa</taxon>
        <taxon>Arthropoda</taxon>
        <taxon>Myriapoda</taxon>
        <taxon>Chilopoda</taxon>
        <taxon>Pleurostigmophora</taxon>
        <taxon>Geophilomorpha</taxon>
        <taxon>Linotaeniidae</taxon>
        <taxon>Strigamia</taxon>
    </lineage>
</organism>
<sequence>MAKMERQKSFPDFDEPTERTSKSTLEKFWLLLWKNYKLHTRHKINTLAELFLPVLLSLLLIAVRAATHPVSIDKPTLFRPVDITRFPFHAYSVIKHSKLPVVYSPDVPVVNEVVELVANTFSAQIQKFGFSTENDMEAYIKANSEIDFLAGVVFENMQGNSFPKNVKYKIRLKTKIRANSDNPMVHAEGWLTQQMYPMFPHPGPRSENDYGPSPSIYIAAIIVFKSWNQYCYALLTMENSTYLARELRIIVDLKNL</sequence>
<keyword evidence="1" id="KW-1133">Transmembrane helix</keyword>
<accession>T1JJN8</accession>
<dbReference type="OMA" id="YEEGSWL"/>
<dbReference type="eggNOG" id="KOG0059">
    <property type="taxonomic scope" value="Eukaryota"/>
</dbReference>
<dbReference type="EMBL" id="JH431421">
    <property type="status" value="NOT_ANNOTATED_CDS"/>
    <property type="molecule type" value="Genomic_DNA"/>
</dbReference>
<reference evidence="3" key="1">
    <citation type="submission" date="2011-05" db="EMBL/GenBank/DDBJ databases">
        <authorList>
            <person name="Richards S.R."/>
            <person name="Qu J."/>
            <person name="Jiang H."/>
            <person name="Jhangiani S.N."/>
            <person name="Agravi P."/>
            <person name="Goodspeed R."/>
            <person name="Gross S."/>
            <person name="Mandapat C."/>
            <person name="Jackson L."/>
            <person name="Mathew T."/>
            <person name="Pu L."/>
            <person name="Thornton R."/>
            <person name="Saada N."/>
            <person name="Wilczek-Boney K.B."/>
            <person name="Lee S."/>
            <person name="Kovar C."/>
            <person name="Wu Y."/>
            <person name="Scherer S.E."/>
            <person name="Worley K.C."/>
            <person name="Muzny D.M."/>
            <person name="Gibbs R."/>
        </authorList>
    </citation>
    <scope>NUCLEOTIDE SEQUENCE</scope>
    <source>
        <strain evidence="3">Brora</strain>
    </source>
</reference>
<dbReference type="EnsemblMetazoa" id="SMAR014068-RA">
    <property type="protein sequence ID" value="SMAR014068-PA"/>
    <property type="gene ID" value="SMAR014068"/>
</dbReference>
<keyword evidence="1" id="KW-0472">Membrane</keyword>
<keyword evidence="1" id="KW-0812">Transmembrane</keyword>
<evidence type="ECO:0000313" key="3">
    <source>
        <dbReference type="Proteomes" id="UP000014500"/>
    </source>
</evidence>
<keyword evidence="3" id="KW-1185">Reference proteome</keyword>
<dbReference type="STRING" id="126957.T1JJN8"/>
<evidence type="ECO:0000313" key="2">
    <source>
        <dbReference type="EnsemblMetazoa" id="SMAR014068-PA"/>
    </source>
</evidence>
<protein>
    <submittedName>
        <fullName evidence="2">Uncharacterized protein</fullName>
    </submittedName>
</protein>
<feature type="transmembrane region" description="Helical" evidence="1">
    <location>
        <begin position="47"/>
        <end position="66"/>
    </location>
</feature>
<dbReference type="HOGENOM" id="CLU_1087109_0_0_1"/>
<name>T1JJN8_STRMM</name>
<proteinExistence type="predicted"/>
<dbReference type="Proteomes" id="UP000014500">
    <property type="component" value="Unassembled WGS sequence"/>
</dbReference>